<evidence type="ECO:0000313" key="1">
    <source>
        <dbReference type="EMBL" id="VDP85681.1"/>
    </source>
</evidence>
<dbReference type="WBParaSite" id="ECPE_0000965101-mRNA-1">
    <property type="protein sequence ID" value="ECPE_0000965101-mRNA-1"/>
    <property type="gene ID" value="ECPE_0000965101"/>
</dbReference>
<reference evidence="3" key="1">
    <citation type="submission" date="2016-06" db="UniProtKB">
        <authorList>
            <consortium name="WormBaseParasite"/>
        </authorList>
    </citation>
    <scope>IDENTIFICATION</scope>
</reference>
<reference evidence="1 2" key="2">
    <citation type="submission" date="2018-11" db="EMBL/GenBank/DDBJ databases">
        <authorList>
            <consortium name="Pathogen Informatics"/>
        </authorList>
    </citation>
    <scope>NUCLEOTIDE SEQUENCE [LARGE SCALE GENOMIC DNA]</scope>
    <source>
        <strain evidence="1 2">Egypt</strain>
    </source>
</reference>
<name>A0A183ARN6_9TREM</name>
<proteinExistence type="predicted"/>
<protein>
    <submittedName>
        <fullName evidence="3">Ankyrin repeat protein</fullName>
    </submittedName>
</protein>
<dbReference type="Proteomes" id="UP000272942">
    <property type="component" value="Unassembled WGS sequence"/>
</dbReference>
<evidence type="ECO:0000313" key="3">
    <source>
        <dbReference type="WBParaSite" id="ECPE_0000965101-mRNA-1"/>
    </source>
</evidence>
<dbReference type="OrthoDB" id="6236051at2759"/>
<dbReference type="AlphaFoldDB" id="A0A183ARN6"/>
<gene>
    <name evidence="1" type="ORF">ECPE_LOCUS9619</name>
</gene>
<sequence length="521" mass="59422">MIVHKSSGSSSASEVGKVVLPNFIPYGHSSTKWLLNTFRNSANKRLIAMVKERPHMFRHTYQIFDNPAEVMADPTDTKHLFNGTAILYLMPLSLAIYMRCRSAVEILLESNLCNPMECSFASDVYVQAQGHPGGDLLELLPACIAVRRQFLEVLPVLFRVIPPPRCIPCSPRISFTLNYVSKRVQRSTIYDDIFHYVTEVAQFNRHINVVRTLDILITRCPGFYVPGRLDENRKLQSYSLFRRLLHTVLFVDTDNRLCFPLIQCMDLLVRYSHFQPESVISSSPNAPNSVITFNNVRDVWINLTDWTKDCYICVALLFELYALLLDKTKSNAVGHAGNLLFRVLIETNCFDSVNAMNVDELAKTLDFVLKHDCVGRELQQNRKSLNTPKSRVTVECGDCRNDSLNLVMDKLKARFKLAQLRRMHILCLARSNRLALNGHQAPRRFSVTRFDPSVAARSAAYALRHQWVNDLCRFVNTNSQGLDANVMHSANCRKFLWSCAKPICQLHNAMEVFKKSASKRA</sequence>
<accession>A0A183ARN6</accession>
<keyword evidence="2" id="KW-1185">Reference proteome</keyword>
<evidence type="ECO:0000313" key="2">
    <source>
        <dbReference type="Proteomes" id="UP000272942"/>
    </source>
</evidence>
<organism evidence="3">
    <name type="scientific">Echinostoma caproni</name>
    <dbReference type="NCBI Taxonomy" id="27848"/>
    <lineage>
        <taxon>Eukaryota</taxon>
        <taxon>Metazoa</taxon>
        <taxon>Spiralia</taxon>
        <taxon>Lophotrochozoa</taxon>
        <taxon>Platyhelminthes</taxon>
        <taxon>Trematoda</taxon>
        <taxon>Digenea</taxon>
        <taxon>Plagiorchiida</taxon>
        <taxon>Echinostomata</taxon>
        <taxon>Echinostomatoidea</taxon>
        <taxon>Echinostomatidae</taxon>
        <taxon>Echinostoma</taxon>
    </lineage>
</organism>
<dbReference type="EMBL" id="UZAN01047699">
    <property type="protein sequence ID" value="VDP85681.1"/>
    <property type="molecule type" value="Genomic_DNA"/>
</dbReference>